<dbReference type="Proteomes" id="UP001215151">
    <property type="component" value="Unassembled WGS sequence"/>
</dbReference>
<comment type="caution">
    <text evidence="3">The sequence shown here is derived from an EMBL/GenBank/DDBJ whole genome shotgun (WGS) entry which is preliminary data.</text>
</comment>
<feature type="domain" description="Heterokaryon incompatibility" evidence="1">
    <location>
        <begin position="56"/>
        <end position="121"/>
    </location>
</feature>
<evidence type="ECO:0000259" key="1">
    <source>
        <dbReference type="Pfam" id="PF06985"/>
    </source>
</evidence>
<sequence length="634" mass="70501">MWLLNTTTYRLHFEPDPARASYAILSHDLLAIHAAARKAFHDDVTDDDPQLLALVAQQLAPKIRDCCSYALARGYRFVWIDTCCIDKTSSAELSEAINSMFDWYSYAEVCYVFLTDVGDEDNPKVYASEFSGSTWFTRGWTLQELIVPRNNIFLSRDWRMLGTKASLVKAIERITGVDRDILLHVRPLHSVSVARRLSWASSRETTRIEDEAYSLMGLFGIRMPTVYGEGRQAFIRLQEEILKRIPDQSLFAWGPRTPLSLPGEPVAYRTRPPVDELRASKGAYLFATSPQDFRVSDDYAPVPYGTFCRTISLPASVPPLHMTTGHGIRTSFPVLRVRFPHGTTAGDKSGVQSQDSDTIILGLLACSDSKGHILGLLLSETEGFSVGEYLIGALDLPPKRRRAAVRPRIGHNKGATIRYARTSARIMSVDPSWFSLPEAVRGSLALQDVCIPYQRLQVESELLIFKQPLTWPTAGLFCPCQILLPRWTLAHFRELGITCNVEADENEMKPVRLDSTQPTYVLTLCYPGFADEIVITLSMCPLQGGSLEKPLHVAVSWTEVTIETDVTAEATSGEQADSEPSSSTLDICGDAHVGSWEDGERAFPSPSGRFAVVLQLSMWQTNETIALKLVSSGQ</sequence>
<dbReference type="InterPro" id="IPR010730">
    <property type="entry name" value="HET"/>
</dbReference>
<feature type="domain" description="DUF8212" evidence="2">
    <location>
        <begin position="232"/>
        <end position="379"/>
    </location>
</feature>
<evidence type="ECO:0008006" key="5">
    <source>
        <dbReference type="Google" id="ProtNLM"/>
    </source>
</evidence>
<dbReference type="AlphaFoldDB" id="A0AAD7XC82"/>
<evidence type="ECO:0000313" key="4">
    <source>
        <dbReference type="Proteomes" id="UP001215151"/>
    </source>
</evidence>
<keyword evidence="4" id="KW-1185">Reference proteome</keyword>
<dbReference type="EMBL" id="JAPEVG010000177">
    <property type="protein sequence ID" value="KAJ8474792.1"/>
    <property type="molecule type" value="Genomic_DNA"/>
</dbReference>
<dbReference type="PANTHER" id="PTHR10622:SF10">
    <property type="entry name" value="HET DOMAIN-CONTAINING PROTEIN"/>
    <property type="match status" value="1"/>
</dbReference>
<organism evidence="3 4">
    <name type="scientific">Trametes cubensis</name>
    <dbReference type="NCBI Taxonomy" id="1111947"/>
    <lineage>
        <taxon>Eukaryota</taxon>
        <taxon>Fungi</taxon>
        <taxon>Dikarya</taxon>
        <taxon>Basidiomycota</taxon>
        <taxon>Agaricomycotina</taxon>
        <taxon>Agaricomycetes</taxon>
        <taxon>Polyporales</taxon>
        <taxon>Polyporaceae</taxon>
        <taxon>Trametes</taxon>
    </lineage>
</organism>
<evidence type="ECO:0000259" key="2">
    <source>
        <dbReference type="Pfam" id="PF26640"/>
    </source>
</evidence>
<accession>A0AAD7XC82</accession>
<gene>
    <name evidence="3" type="ORF">ONZ51_g6991</name>
</gene>
<dbReference type="Pfam" id="PF06985">
    <property type="entry name" value="HET"/>
    <property type="match status" value="1"/>
</dbReference>
<dbReference type="Pfam" id="PF26640">
    <property type="entry name" value="DUF8212"/>
    <property type="match status" value="1"/>
</dbReference>
<dbReference type="PANTHER" id="PTHR10622">
    <property type="entry name" value="HET DOMAIN-CONTAINING PROTEIN"/>
    <property type="match status" value="1"/>
</dbReference>
<protein>
    <recommendedName>
        <fullName evidence="5">Vegetative incompatibility protein HET-E-1</fullName>
    </recommendedName>
</protein>
<name>A0AAD7XC82_9APHY</name>
<proteinExistence type="predicted"/>
<reference evidence="3" key="1">
    <citation type="submission" date="2022-11" db="EMBL/GenBank/DDBJ databases">
        <title>Genome Sequence of Cubamyces cubensis.</title>
        <authorList>
            <person name="Buettner E."/>
        </authorList>
    </citation>
    <scope>NUCLEOTIDE SEQUENCE</scope>
    <source>
        <strain evidence="3">MPL-01</strain>
    </source>
</reference>
<evidence type="ECO:0000313" key="3">
    <source>
        <dbReference type="EMBL" id="KAJ8474792.1"/>
    </source>
</evidence>
<dbReference type="InterPro" id="IPR058525">
    <property type="entry name" value="DUF8212"/>
</dbReference>